<keyword evidence="1" id="KW-0596">Phosphopantetheine</keyword>
<comment type="caution">
    <text evidence="4">The sequence shown here is derived from an EMBL/GenBank/DDBJ whole genome shotgun (WGS) entry which is preliminary data.</text>
</comment>
<keyword evidence="5" id="KW-1185">Reference proteome</keyword>
<dbReference type="Pfam" id="PF23562">
    <property type="entry name" value="AMP-binding_C_3"/>
    <property type="match status" value="1"/>
</dbReference>
<accession>A0A9P4W7T0</accession>
<evidence type="ECO:0000256" key="2">
    <source>
        <dbReference type="ARBA" id="ARBA00022553"/>
    </source>
</evidence>
<dbReference type="OrthoDB" id="429813at2759"/>
<feature type="domain" description="AMP-dependent synthetase/ligase" evidence="3">
    <location>
        <begin position="40"/>
        <end position="350"/>
    </location>
</feature>
<evidence type="ECO:0000313" key="5">
    <source>
        <dbReference type="Proteomes" id="UP000801428"/>
    </source>
</evidence>
<evidence type="ECO:0000313" key="4">
    <source>
        <dbReference type="EMBL" id="KAF2995268.1"/>
    </source>
</evidence>
<dbReference type="Pfam" id="PF00501">
    <property type="entry name" value="AMP-binding"/>
    <property type="match status" value="1"/>
</dbReference>
<dbReference type="SUPFAM" id="SSF56801">
    <property type="entry name" value="Acetyl-CoA synthetase-like"/>
    <property type="match status" value="1"/>
</dbReference>
<dbReference type="Gene3D" id="3.40.50.12780">
    <property type="entry name" value="N-terminal domain of ligase-like"/>
    <property type="match status" value="1"/>
</dbReference>
<dbReference type="InterPro" id="IPR000873">
    <property type="entry name" value="AMP-dep_synth/lig_dom"/>
</dbReference>
<organism evidence="4 5">
    <name type="scientific">Curvularia kusanoi</name>
    <name type="common">Cochliobolus kusanoi</name>
    <dbReference type="NCBI Taxonomy" id="90978"/>
    <lineage>
        <taxon>Eukaryota</taxon>
        <taxon>Fungi</taxon>
        <taxon>Dikarya</taxon>
        <taxon>Ascomycota</taxon>
        <taxon>Pezizomycotina</taxon>
        <taxon>Dothideomycetes</taxon>
        <taxon>Pleosporomycetidae</taxon>
        <taxon>Pleosporales</taxon>
        <taxon>Pleosporineae</taxon>
        <taxon>Pleosporaceae</taxon>
        <taxon>Curvularia</taxon>
    </lineage>
</organism>
<dbReference type="InterPro" id="IPR042099">
    <property type="entry name" value="ANL_N_sf"/>
</dbReference>
<gene>
    <name evidence="4" type="ORF">E8E13_004033</name>
</gene>
<name>A0A9P4W7T0_CURKU</name>
<dbReference type="PANTHER" id="PTHR43439:SF2">
    <property type="entry name" value="ENZYME, PUTATIVE (JCVI)-RELATED"/>
    <property type="match status" value="1"/>
</dbReference>
<evidence type="ECO:0000259" key="3">
    <source>
        <dbReference type="Pfam" id="PF00501"/>
    </source>
</evidence>
<sequence>MALRPESWPKAIDELLPNTLFKLAAQYPELIYSEYPCSSNIVDGYRKITFREVANAVHATAWWLEHHVGKPAANDGSETLIYMGPNDLRYAILVLSSVLVGYKMLFPTPKYGTEAVTRLISSVNGSVMLVPSETSPVVSEVLLQRPMHTLDFPAVEYLLTASTTPYTWTKTFEVSKNEPLVCLHTSGTTGFPKPIIWTHDWANSVIQGHHLPTPAGYERPESVSQGSQRRMLNLLPPMHASGMITALIYPLGYGSTMIYAPSRTTPNEAIDAAADALDFLGDAGKVDVLGLPPPHAEHLGKNKPLLDRISTRVGTILWSGGSISKATGKNIMAKVQTRNPMASTEMSVWPVVHRLDQRGLRTVDDEFQYSSFHPSLNIRFDPVSSDEQETLYEAVLVKNEGEKAWVQPLFKIFTDVQKKSLGDLFVQHPHDPEKWKHSGRSDDMLVFSGTEKFHPGPAERQITAHPDVAEALIVGTRRPKASLLLRLNDGADIEEVEKLVEEVTKDYQFCSRIKRRMILKVKDPFPKTAKGSIQKKAALSLYEKQLDAMYADDGKVSPTM</sequence>
<evidence type="ECO:0000256" key="1">
    <source>
        <dbReference type="ARBA" id="ARBA00022450"/>
    </source>
</evidence>
<dbReference type="Proteomes" id="UP000801428">
    <property type="component" value="Unassembled WGS sequence"/>
</dbReference>
<dbReference type="PANTHER" id="PTHR43439">
    <property type="entry name" value="PHENYLACETATE-COENZYME A LIGASE"/>
    <property type="match status" value="1"/>
</dbReference>
<keyword evidence="2" id="KW-0597">Phosphoprotein</keyword>
<reference evidence="4" key="1">
    <citation type="submission" date="2019-04" db="EMBL/GenBank/DDBJ databases">
        <title>Sequencing of skin fungus with MAO and IRED activity.</title>
        <authorList>
            <person name="Marsaioli A.J."/>
            <person name="Bonatto J.M.C."/>
            <person name="Reis Junior O."/>
        </authorList>
    </citation>
    <scope>NUCLEOTIDE SEQUENCE</scope>
    <source>
        <strain evidence="4">30M1</strain>
    </source>
</reference>
<dbReference type="InterPro" id="IPR051414">
    <property type="entry name" value="Adenylate-forming_Reductase"/>
</dbReference>
<dbReference type="AlphaFoldDB" id="A0A9P4W7T0"/>
<dbReference type="EMBL" id="SWKU01000034">
    <property type="protein sequence ID" value="KAF2995268.1"/>
    <property type="molecule type" value="Genomic_DNA"/>
</dbReference>
<protein>
    <recommendedName>
        <fullName evidence="3">AMP-dependent synthetase/ligase domain-containing protein</fullName>
    </recommendedName>
</protein>
<proteinExistence type="predicted"/>